<dbReference type="EMBL" id="BPQM01000014">
    <property type="protein sequence ID" value="GJD77492.1"/>
    <property type="molecule type" value="Genomic_DNA"/>
</dbReference>
<reference evidence="1" key="1">
    <citation type="journal article" date="2016" name="Front. Microbiol.">
        <title>Genome Sequence of the Piezophilic, Mesophilic Sulfate-Reducing Bacterium Desulfovibrio indicus J2T.</title>
        <authorList>
            <person name="Cao J."/>
            <person name="Maignien L."/>
            <person name="Shao Z."/>
            <person name="Alain K."/>
            <person name="Jebbar M."/>
        </authorList>
    </citation>
    <scope>NUCLEOTIDE SEQUENCE</scope>
    <source>
        <strain evidence="1">NBRC 103626</strain>
    </source>
</reference>
<proteinExistence type="predicted"/>
<accession>A0AA37M9L7</accession>
<name>A0AA37M9L7_9HYPH</name>
<sequence length="261" mass="27261">MIAAFFADDLSASHAALLASTAYNRRSIADDPTPSLVIGGERIVAAVPTILDAARSQGRDLMVALPLAHLGDRAIRCRVDAVVVSFGAKPWAARAAREAVAADAGRDLAPPWLLPCCASARPAGLRALPVSLGTLRRSEAATLLAGEPSADLRLRAVGLAAALHLAAEDPYAARLDPGHLRALLAGAETAAELRLRASLLELAADLDDELPDPVGLPTPRIRVERPVPGRRSRLLGRRRPKTVKPQVAPRQAAGCACAVPA</sequence>
<dbReference type="Proteomes" id="UP001055108">
    <property type="component" value="Unassembled WGS sequence"/>
</dbReference>
<protein>
    <submittedName>
        <fullName evidence="1">Uncharacterized protein</fullName>
    </submittedName>
</protein>
<evidence type="ECO:0000313" key="1">
    <source>
        <dbReference type="EMBL" id="GJD77492.1"/>
    </source>
</evidence>
<gene>
    <name evidence="1" type="ORF">NBEOAGPD_0697</name>
</gene>
<dbReference type="RefSeq" id="WP_238301255.1">
    <property type="nucleotide sequence ID" value="NZ_BPQM01000014.1"/>
</dbReference>
<evidence type="ECO:0000313" key="2">
    <source>
        <dbReference type="Proteomes" id="UP001055108"/>
    </source>
</evidence>
<dbReference type="AlphaFoldDB" id="A0AA37M9L7"/>
<keyword evidence="2" id="KW-1185">Reference proteome</keyword>
<reference evidence="1" key="2">
    <citation type="submission" date="2021-08" db="EMBL/GenBank/DDBJ databases">
        <authorList>
            <person name="Tani A."/>
            <person name="Ola A."/>
            <person name="Ogura Y."/>
            <person name="Katsura K."/>
            <person name="Hayashi T."/>
        </authorList>
    </citation>
    <scope>NUCLEOTIDE SEQUENCE</scope>
    <source>
        <strain evidence="1">NBRC 103626</strain>
    </source>
</reference>
<comment type="caution">
    <text evidence="1">The sequence shown here is derived from an EMBL/GenBank/DDBJ whole genome shotgun (WGS) entry which is preliminary data.</text>
</comment>
<organism evidence="1 2">
    <name type="scientific">Methylobacterium gregans</name>
    <dbReference type="NCBI Taxonomy" id="374424"/>
    <lineage>
        <taxon>Bacteria</taxon>
        <taxon>Pseudomonadati</taxon>
        <taxon>Pseudomonadota</taxon>
        <taxon>Alphaproteobacteria</taxon>
        <taxon>Hyphomicrobiales</taxon>
        <taxon>Methylobacteriaceae</taxon>
        <taxon>Methylobacterium</taxon>
    </lineage>
</organism>